<dbReference type="Pfam" id="PF05257">
    <property type="entry name" value="CHAP"/>
    <property type="match status" value="1"/>
</dbReference>
<reference evidence="3" key="1">
    <citation type="submission" date="2022-07" db="EMBL/GenBank/DDBJ databases">
        <title>Phylogenomic reconstructions and comparative analyses of Kickxellomycotina fungi.</title>
        <authorList>
            <person name="Reynolds N.K."/>
            <person name="Stajich J.E."/>
            <person name="Barry K."/>
            <person name="Grigoriev I.V."/>
            <person name="Crous P."/>
            <person name="Smith M.E."/>
        </authorList>
    </citation>
    <scope>NUCLEOTIDE SEQUENCE</scope>
    <source>
        <strain evidence="3">BCRC 34297</strain>
    </source>
</reference>
<evidence type="ECO:0000313" key="3">
    <source>
        <dbReference type="EMBL" id="KAJ2755395.1"/>
    </source>
</evidence>
<feature type="domain" description="Peptidase C51" evidence="2">
    <location>
        <begin position="113"/>
        <end position="237"/>
    </location>
</feature>
<feature type="chain" id="PRO_5040800506" description="Peptidase C51 domain-containing protein" evidence="1">
    <location>
        <begin position="21"/>
        <end position="240"/>
    </location>
</feature>
<accession>A0A9W8H4A1</accession>
<dbReference type="AlphaFoldDB" id="A0A9W8H4A1"/>
<dbReference type="EMBL" id="JANBUH010000065">
    <property type="protein sequence ID" value="KAJ2755395.1"/>
    <property type="molecule type" value="Genomic_DNA"/>
</dbReference>
<dbReference type="InterPro" id="IPR038765">
    <property type="entry name" value="Papain-like_cys_pep_sf"/>
</dbReference>
<dbReference type="Proteomes" id="UP001140011">
    <property type="component" value="Unassembled WGS sequence"/>
</dbReference>
<dbReference type="OrthoDB" id="5358886at2759"/>
<evidence type="ECO:0000259" key="2">
    <source>
        <dbReference type="PROSITE" id="PS50911"/>
    </source>
</evidence>
<name>A0A9W8H4A1_9FUNG</name>
<keyword evidence="1" id="KW-0732">Signal</keyword>
<dbReference type="PROSITE" id="PS50911">
    <property type="entry name" value="CHAP"/>
    <property type="match status" value="1"/>
</dbReference>
<gene>
    <name evidence="3" type="ORF">GGI19_001703</name>
</gene>
<dbReference type="Gene3D" id="3.90.1720.10">
    <property type="entry name" value="endopeptidase domain like (from Nostoc punctiforme)"/>
    <property type="match status" value="1"/>
</dbReference>
<sequence length="240" mass="25866">MKLTAILALCAASLATMTDAYRIYNADTVNCRSSPSTGGSVVRTYKANDDVSLTCQISGENIKGNSLWDKTTHGCYVADYYVKTGSTGYVTGKCNNGGSPPTPPGGGGGGAAGPIKDDYPYPGQCSGIDPWRYFKCQCTSFVAWRINSRLGVKFHNHYKGPNWGNANTWDEAARKTGVPINNSPVPGCIAQTNSGSAGHVAWVAKVSGNSVTIEEYNYKRHKYGTRTVPKNSFNYIHIKR</sequence>
<protein>
    <recommendedName>
        <fullName evidence="2">Peptidase C51 domain-containing protein</fullName>
    </recommendedName>
</protein>
<dbReference type="Gene3D" id="2.30.30.40">
    <property type="entry name" value="SH3 Domains"/>
    <property type="match status" value="1"/>
</dbReference>
<comment type="caution">
    <text evidence="3">The sequence shown here is derived from an EMBL/GenBank/DDBJ whole genome shotgun (WGS) entry which is preliminary data.</text>
</comment>
<organism evidence="3 4">
    <name type="scientific">Coemansia pectinata</name>
    <dbReference type="NCBI Taxonomy" id="1052879"/>
    <lineage>
        <taxon>Eukaryota</taxon>
        <taxon>Fungi</taxon>
        <taxon>Fungi incertae sedis</taxon>
        <taxon>Zoopagomycota</taxon>
        <taxon>Kickxellomycotina</taxon>
        <taxon>Kickxellomycetes</taxon>
        <taxon>Kickxellales</taxon>
        <taxon>Kickxellaceae</taxon>
        <taxon>Coemansia</taxon>
    </lineage>
</organism>
<dbReference type="SUPFAM" id="SSF54001">
    <property type="entry name" value="Cysteine proteinases"/>
    <property type="match status" value="1"/>
</dbReference>
<evidence type="ECO:0000256" key="1">
    <source>
        <dbReference type="SAM" id="SignalP"/>
    </source>
</evidence>
<feature type="signal peptide" evidence="1">
    <location>
        <begin position="1"/>
        <end position="20"/>
    </location>
</feature>
<keyword evidence="4" id="KW-1185">Reference proteome</keyword>
<dbReference type="InterPro" id="IPR007921">
    <property type="entry name" value="CHAP_dom"/>
</dbReference>
<evidence type="ECO:0000313" key="4">
    <source>
        <dbReference type="Proteomes" id="UP001140011"/>
    </source>
</evidence>
<proteinExistence type="predicted"/>